<evidence type="ECO:0000313" key="6">
    <source>
        <dbReference type="EMBL" id="QNO50487.1"/>
    </source>
</evidence>
<dbReference type="EMBL" id="MT631437">
    <property type="protein sequence ID" value="QNO50487.1"/>
    <property type="molecule type" value="Genomic_DNA"/>
</dbReference>
<dbReference type="EC" id="3.4.24.-" evidence="6"/>
<evidence type="ECO:0000256" key="3">
    <source>
        <dbReference type="ARBA" id="ARBA00023167"/>
    </source>
</evidence>
<keyword evidence="1" id="KW-0028">Amino-acid biosynthesis</keyword>
<reference evidence="6" key="1">
    <citation type="submission" date="2020-06" db="EMBL/GenBank/DDBJ databases">
        <title>Unique genomic features of the anaerobic methanotrophic archaea.</title>
        <authorList>
            <person name="Chadwick G.L."/>
            <person name="Skennerton C.T."/>
            <person name="Laso-Perez R."/>
            <person name="Leu A.O."/>
            <person name="Speth D.R."/>
            <person name="Yu H."/>
            <person name="Morgan-Lang C."/>
            <person name="Hatzenpichler R."/>
            <person name="Goudeau D."/>
            <person name="Malmstrom R."/>
            <person name="Brazelton W.J."/>
            <person name="Woyke T."/>
            <person name="Hallam S.J."/>
            <person name="Tyson G.W."/>
            <person name="Wegener G."/>
            <person name="Boetius A."/>
            <person name="Orphan V."/>
        </authorList>
    </citation>
    <scope>NUCLEOTIDE SEQUENCE</scope>
</reference>
<dbReference type="Pfam" id="PF00571">
    <property type="entry name" value="CBS"/>
    <property type="match status" value="2"/>
</dbReference>
<dbReference type="InterPro" id="IPR000644">
    <property type="entry name" value="CBS_dom"/>
</dbReference>
<proteinExistence type="predicted"/>
<keyword evidence="6" id="KW-0378">Hydrolase</keyword>
<dbReference type="GO" id="GO:0006508">
    <property type="term" value="P:proteolysis"/>
    <property type="evidence" value="ECO:0007669"/>
    <property type="project" value="UniProtKB-KW"/>
</dbReference>
<keyword evidence="2 4" id="KW-0129">CBS domain</keyword>
<name>A0A7G9YR53_9EURY</name>
<keyword evidence="6" id="KW-0645">Protease</keyword>
<feature type="domain" description="CBS" evidence="5">
    <location>
        <begin position="14"/>
        <end position="72"/>
    </location>
</feature>
<organism evidence="6">
    <name type="scientific">Candidatus Methanogaster sp. ANME-2c ERB4</name>
    <dbReference type="NCBI Taxonomy" id="2759911"/>
    <lineage>
        <taxon>Archaea</taxon>
        <taxon>Methanobacteriati</taxon>
        <taxon>Methanobacteriota</taxon>
        <taxon>Stenosarchaea group</taxon>
        <taxon>Methanomicrobia</taxon>
        <taxon>Methanosarcinales</taxon>
        <taxon>ANME-2 cluster</taxon>
        <taxon>Candidatus Methanogasteraceae</taxon>
        <taxon>Candidatus Methanogaster</taxon>
    </lineage>
</organism>
<evidence type="ECO:0000259" key="5">
    <source>
        <dbReference type="PROSITE" id="PS51371"/>
    </source>
</evidence>
<dbReference type="GO" id="GO:0008237">
    <property type="term" value="F:metallopeptidase activity"/>
    <property type="evidence" value="ECO:0007669"/>
    <property type="project" value="UniProtKB-KW"/>
</dbReference>
<gene>
    <name evidence="6" type="ORF">EGLMOMJH_00026</name>
</gene>
<feature type="domain" description="CBS" evidence="5">
    <location>
        <begin position="91"/>
        <end position="145"/>
    </location>
</feature>
<dbReference type="GO" id="GO:0009086">
    <property type="term" value="P:methionine biosynthetic process"/>
    <property type="evidence" value="ECO:0007669"/>
    <property type="project" value="UniProtKB-KW"/>
</dbReference>
<evidence type="ECO:0000256" key="2">
    <source>
        <dbReference type="ARBA" id="ARBA00023122"/>
    </source>
</evidence>
<accession>A0A7G9YR53</accession>
<keyword evidence="6" id="KW-0482">Metalloprotease</keyword>
<sequence>MAVDYAKISVAEIMTRAVVTVIEETTIEDLLGLFRKNHYHSYPVVTKTGELAGIVSEDIVLEILLFDRIPASGHTHLSAVRSLGDDASGIMMPYPVTVSPDTSLSETADLMLRHRVDRVCVADSGKLAGILSKRDIVNEICKRRD</sequence>
<dbReference type="PROSITE" id="PS51371">
    <property type="entry name" value="CBS"/>
    <property type="match status" value="2"/>
</dbReference>
<dbReference type="InterPro" id="IPR051257">
    <property type="entry name" value="Diverse_CBS-Domain"/>
</dbReference>
<dbReference type="PANTHER" id="PTHR43080:SF2">
    <property type="entry name" value="CBS DOMAIN-CONTAINING PROTEIN"/>
    <property type="match status" value="1"/>
</dbReference>
<keyword evidence="3" id="KW-0486">Methionine biosynthesis</keyword>
<dbReference type="SUPFAM" id="SSF54631">
    <property type="entry name" value="CBS-domain pair"/>
    <property type="match status" value="1"/>
</dbReference>
<protein>
    <submittedName>
        <fullName evidence="6">Zinc metalloprotease</fullName>
        <ecNumber evidence="6">3.4.24.-</ecNumber>
    </submittedName>
</protein>
<dbReference type="SMART" id="SM00116">
    <property type="entry name" value="CBS"/>
    <property type="match status" value="2"/>
</dbReference>
<evidence type="ECO:0000256" key="4">
    <source>
        <dbReference type="PROSITE-ProRule" id="PRU00703"/>
    </source>
</evidence>
<dbReference type="Gene3D" id="3.10.580.10">
    <property type="entry name" value="CBS-domain"/>
    <property type="match status" value="2"/>
</dbReference>
<dbReference type="InterPro" id="IPR046342">
    <property type="entry name" value="CBS_dom_sf"/>
</dbReference>
<evidence type="ECO:0000256" key="1">
    <source>
        <dbReference type="ARBA" id="ARBA00022605"/>
    </source>
</evidence>
<dbReference type="PANTHER" id="PTHR43080">
    <property type="entry name" value="CBS DOMAIN-CONTAINING PROTEIN CBSX3, MITOCHONDRIAL"/>
    <property type="match status" value="1"/>
</dbReference>
<dbReference type="AlphaFoldDB" id="A0A7G9YR53"/>